<dbReference type="Pfam" id="PF13563">
    <property type="entry name" value="2_5_RNA_ligase2"/>
    <property type="match status" value="1"/>
</dbReference>
<organism evidence="1">
    <name type="scientific">uncultured Actinomycetospora sp</name>
    <dbReference type="NCBI Taxonomy" id="1135996"/>
    <lineage>
        <taxon>Bacteria</taxon>
        <taxon>Bacillati</taxon>
        <taxon>Actinomycetota</taxon>
        <taxon>Actinomycetes</taxon>
        <taxon>Pseudonocardiales</taxon>
        <taxon>Pseudonocardiaceae</taxon>
        <taxon>Actinomycetospora</taxon>
        <taxon>environmental samples</taxon>
    </lineage>
</organism>
<dbReference type="EMBL" id="CADCTH010000091">
    <property type="protein sequence ID" value="CAA9222926.1"/>
    <property type="molecule type" value="Genomic_DNA"/>
</dbReference>
<dbReference type="InterPro" id="IPR009097">
    <property type="entry name" value="Cyclic_Pdiesterase"/>
</dbReference>
<proteinExistence type="predicted"/>
<gene>
    <name evidence="1" type="ORF">AVDCRST_MAG54-654</name>
</gene>
<dbReference type="AlphaFoldDB" id="A0A6J4HGA8"/>
<evidence type="ECO:0008006" key="2">
    <source>
        <dbReference type="Google" id="ProtNLM"/>
    </source>
</evidence>
<accession>A0A6J4HGA8</accession>
<dbReference type="SUPFAM" id="SSF55144">
    <property type="entry name" value="LigT-like"/>
    <property type="match status" value="1"/>
</dbReference>
<evidence type="ECO:0000313" key="1">
    <source>
        <dbReference type="EMBL" id="CAA9222926.1"/>
    </source>
</evidence>
<sequence>MTAPSLPAGAAGARSALVALIDEAEPVLAGHRWRLDPRAAAGLAAHVTVLAPFLPPPAIDGTVIARVGAALGGAGAFDCVFDQARWFDLDALWLAPVTEAPFRALTDRVRAEFPDLDPYGGRRPAVPHLTVGFARSSSVDDLRIAAARLGGVLPIRARVRRLDLLVVDGVRGRWRSQASFDLGD</sequence>
<protein>
    <recommendedName>
        <fullName evidence="2">2'-5' RNA ligase</fullName>
    </recommendedName>
</protein>
<reference evidence="1" key="1">
    <citation type="submission" date="2020-02" db="EMBL/GenBank/DDBJ databases">
        <authorList>
            <person name="Meier V. D."/>
        </authorList>
    </citation>
    <scope>NUCLEOTIDE SEQUENCE</scope>
    <source>
        <strain evidence="1">AVDCRST_MAG54</strain>
    </source>
</reference>
<name>A0A6J4HGA8_9PSEU</name>
<dbReference type="Gene3D" id="3.90.1140.10">
    <property type="entry name" value="Cyclic phosphodiesterase"/>
    <property type="match status" value="1"/>
</dbReference>